<keyword evidence="4" id="KW-1185">Reference proteome</keyword>
<protein>
    <recommendedName>
        <fullName evidence="2">DUF155 domain-containing protein</fullName>
    </recommendedName>
</protein>
<dbReference type="PANTHER" id="PTHR16255">
    <property type="entry name" value="REQUIRED FOR MEIOTIC NUCLEAR DIVISION PROTEIN 1 HOMOLOG"/>
    <property type="match status" value="1"/>
</dbReference>
<evidence type="ECO:0000313" key="3">
    <source>
        <dbReference type="EMBL" id="TXL70992.1"/>
    </source>
</evidence>
<comment type="caution">
    <text evidence="3">The sequence shown here is derived from an EMBL/GenBank/DDBJ whole genome shotgun (WGS) entry which is preliminary data.</text>
</comment>
<dbReference type="PANTHER" id="PTHR16255:SF1">
    <property type="entry name" value="REQUIRED FOR MEIOTIC NUCLEAR DIVISION PROTEIN 1 HOMOLOG"/>
    <property type="match status" value="1"/>
</dbReference>
<accession>A0A5C8PCI6</accession>
<feature type="transmembrane region" description="Helical" evidence="1">
    <location>
        <begin position="258"/>
        <end position="277"/>
    </location>
</feature>
<sequence length="281" mass="30308">MNTDNVSTASATKALPLPAERSELTLKAILVGERIDTRGLGAASGATTTPVTLQPEAGGIAFVFRYGVVVLGGIDAAAERVLLDSLRGRVVAPEGAPATEEAKIVLGGEVNEAAVASEAVVLQDATLEHLQVVASVLSKSVVLAHQETAIASALDRIEPFVFQLRDRGGVVTKGPALLRQIGHVLSAMQRMAVRVEAEDKPDLLWDYPQLERLYARLADEYEIVERSRALGRKLTLINESVTSLLQVVDTRRAVRLEWAIILLIAFEILLSLYDMFVRGAH</sequence>
<dbReference type="EMBL" id="VDUZ01000050">
    <property type="protein sequence ID" value="TXL70992.1"/>
    <property type="molecule type" value="Genomic_DNA"/>
</dbReference>
<reference evidence="3 4" key="1">
    <citation type="submission" date="2019-06" db="EMBL/GenBank/DDBJ databases">
        <title>New taxonomy in bacterial strain CC-CFT640, isolated from vineyard.</title>
        <authorList>
            <person name="Lin S.-Y."/>
            <person name="Tsai C.-F."/>
            <person name="Young C.-C."/>
        </authorList>
    </citation>
    <scope>NUCLEOTIDE SEQUENCE [LARGE SCALE GENOMIC DNA]</scope>
    <source>
        <strain evidence="3 4">CC-CFT640</strain>
    </source>
</reference>
<organism evidence="3 4">
    <name type="scientific">Vineibacter terrae</name>
    <dbReference type="NCBI Taxonomy" id="2586908"/>
    <lineage>
        <taxon>Bacteria</taxon>
        <taxon>Pseudomonadati</taxon>
        <taxon>Pseudomonadota</taxon>
        <taxon>Alphaproteobacteria</taxon>
        <taxon>Hyphomicrobiales</taxon>
        <taxon>Vineibacter</taxon>
    </lineage>
</organism>
<dbReference type="InterPro" id="IPR051624">
    <property type="entry name" value="RMD1/Sad1-interacting"/>
</dbReference>
<dbReference type="Pfam" id="PF02582">
    <property type="entry name" value="DUF155"/>
    <property type="match status" value="1"/>
</dbReference>
<dbReference type="InterPro" id="IPR003734">
    <property type="entry name" value="DUF155"/>
</dbReference>
<evidence type="ECO:0000256" key="1">
    <source>
        <dbReference type="SAM" id="Phobius"/>
    </source>
</evidence>
<dbReference type="RefSeq" id="WP_147851099.1">
    <property type="nucleotide sequence ID" value="NZ_VDUZ01000050.1"/>
</dbReference>
<name>A0A5C8PCI6_9HYPH</name>
<keyword evidence="1" id="KW-0472">Membrane</keyword>
<dbReference type="OrthoDB" id="7931216at2"/>
<dbReference type="AlphaFoldDB" id="A0A5C8PCI6"/>
<proteinExistence type="predicted"/>
<dbReference type="Proteomes" id="UP000321638">
    <property type="component" value="Unassembled WGS sequence"/>
</dbReference>
<gene>
    <name evidence="3" type="ORF">FHP25_32130</name>
</gene>
<evidence type="ECO:0000313" key="4">
    <source>
        <dbReference type="Proteomes" id="UP000321638"/>
    </source>
</evidence>
<evidence type="ECO:0000259" key="2">
    <source>
        <dbReference type="Pfam" id="PF02582"/>
    </source>
</evidence>
<feature type="domain" description="DUF155" evidence="2">
    <location>
        <begin position="62"/>
        <end position="230"/>
    </location>
</feature>
<keyword evidence="1" id="KW-1133">Transmembrane helix</keyword>
<keyword evidence="1" id="KW-0812">Transmembrane</keyword>